<dbReference type="RefSeq" id="WP_300856185.1">
    <property type="nucleotide sequence ID" value="NZ_CP145316.1"/>
</dbReference>
<name>A0ABZ3F204_9HELI</name>
<evidence type="ECO:0000313" key="2">
    <source>
        <dbReference type="Proteomes" id="UP001434737"/>
    </source>
</evidence>
<proteinExistence type="predicted"/>
<dbReference type="EMBL" id="CP145316">
    <property type="protein sequence ID" value="XAM17161.1"/>
    <property type="molecule type" value="Genomic_DNA"/>
</dbReference>
<protein>
    <recommendedName>
        <fullName evidence="3">Autotransporter domain-containing protein</fullName>
    </recommendedName>
</protein>
<organism evidence="1 2">
    <name type="scientific">Helicobacter mastomyrinus</name>
    <dbReference type="NCBI Taxonomy" id="287948"/>
    <lineage>
        <taxon>Bacteria</taxon>
        <taxon>Pseudomonadati</taxon>
        <taxon>Campylobacterota</taxon>
        <taxon>Epsilonproteobacteria</taxon>
        <taxon>Campylobacterales</taxon>
        <taxon>Helicobacteraceae</taxon>
        <taxon>Helicobacter</taxon>
    </lineage>
</organism>
<keyword evidence="2" id="KW-1185">Reference proteome</keyword>
<gene>
    <name evidence="1" type="ORF">V3I05_05570</name>
</gene>
<evidence type="ECO:0000313" key="1">
    <source>
        <dbReference type="EMBL" id="XAM17161.1"/>
    </source>
</evidence>
<accession>A0ABZ3F204</accession>
<evidence type="ECO:0008006" key="3">
    <source>
        <dbReference type="Google" id="ProtNLM"/>
    </source>
</evidence>
<dbReference type="Proteomes" id="UP001434737">
    <property type="component" value="Chromosome"/>
</dbReference>
<sequence>MLLIHLGRILISIRSFYSGLTAQSRLNQYFARLGLSNAMGADYYLINTSLTLGMEF</sequence>
<reference evidence="1 2" key="1">
    <citation type="submission" date="2024-02" db="EMBL/GenBank/DDBJ databases">
        <title>Genome and pathogenicity analysis of Helicobacter mastomyrinus isolated from mice.</title>
        <authorList>
            <person name="Zhu L."/>
        </authorList>
    </citation>
    <scope>NUCLEOTIDE SEQUENCE [LARGE SCALE GENOMIC DNA]</scope>
    <source>
        <strain evidence="1 2">Hm-17</strain>
    </source>
</reference>